<comment type="caution">
    <text evidence="1">The sequence shown here is derived from an EMBL/GenBank/DDBJ whole genome shotgun (WGS) entry which is preliminary data.</text>
</comment>
<dbReference type="Proteomes" id="UP001139981">
    <property type="component" value="Unassembled WGS sequence"/>
</dbReference>
<gene>
    <name evidence="1" type="ORF">IWW38_001475</name>
</gene>
<dbReference type="EMBL" id="JANBVB010000074">
    <property type="protein sequence ID" value="KAJ2898179.1"/>
    <property type="molecule type" value="Genomic_DNA"/>
</dbReference>
<name>A0ACC1M6Z8_9FUNG</name>
<sequence length="143" mass="15824">MFFERSDLALLLQPIEVAADIDALLEPPPHHRKAKRIGEVKQTSGSDFSINIPSTSLSPVLLLRHQNKKRTGAADSDDDDESEERNAATTTHVDYAVAAALDAELARNRELHAELTQLKMTAKKLAKLVLTNEHISGINIRKH</sequence>
<reference evidence="1" key="1">
    <citation type="submission" date="2022-07" db="EMBL/GenBank/DDBJ databases">
        <title>Phylogenomic reconstructions and comparative analyses of Kickxellomycotina fungi.</title>
        <authorList>
            <person name="Reynolds N.K."/>
            <person name="Stajich J.E."/>
            <person name="Barry K."/>
            <person name="Grigoriev I.V."/>
            <person name="Crous P."/>
            <person name="Smith M.E."/>
        </authorList>
    </citation>
    <scope>NUCLEOTIDE SEQUENCE</scope>
    <source>
        <strain evidence="1">CBS 190363</strain>
    </source>
</reference>
<protein>
    <submittedName>
        <fullName evidence="1">Uncharacterized protein</fullName>
    </submittedName>
</protein>
<keyword evidence="2" id="KW-1185">Reference proteome</keyword>
<organism evidence="1 2">
    <name type="scientific">Coemansia aciculifera</name>
    <dbReference type="NCBI Taxonomy" id="417176"/>
    <lineage>
        <taxon>Eukaryota</taxon>
        <taxon>Fungi</taxon>
        <taxon>Fungi incertae sedis</taxon>
        <taxon>Zoopagomycota</taxon>
        <taxon>Kickxellomycotina</taxon>
        <taxon>Kickxellomycetes</taxon>
        <taxon>Kickxellales</taxon>
        <taxon>Kickxellaceae</taxon>
        <taxon>Coemansia</taxon>
    </lineage>
</organism>
<evidence type="ECO:0000313" key="1">
    <source>
        <dbReference type="EMBL" id="KAJ2898179.1"/>
    </source>
</evidence>
<accession>A0ACC1M6Z8</accession>
<proteinExistence type="predicted"/>
<evidence type="ECO:0000313" key="2">
    <source>
        <dbReference type="Proteomes" id="UP001139981"/>
    </source>
</evidence>